<gene>
    <name evidence="3" type="ORF">BN9_119370</name>
</gene>
<feature type="region of interest" description="Disordered" evidence="1">
    <location>
        <begin position="1"/>
        <end position="26"/>
    </location>
</feature>
<dbReference type="Proteomes" id="UP000053237">
    <property type="component" value="Unassembled WGS sequence"/>
</dbReference>
<feature type="compositionally biased region" description="Polar residues" evidence="1">
    <location>
        <begin position="1"/>
        <end position="21"/>
    </location>
</feature>
<sequence length="157" mass="17823">MTTKSAPYTPATSECHTNTRMGNDAPVSKTGSGDAIALDSFMYSGCTLMRIPTSSKKTHPLKLIIDMQNATGTHTLYIRSLNETQRKTHLRIATPFSNVRNRWNVTFGIITLLLYCKYSITMLLISSTIVRIDADRRECMDTRYYWKGARCSTHYCH</sequence>
<keyword evidence="2" id="KW-1133">Transmembrane helix</keyword>
<evidence type="ECO:0000313" key="3">
    <source>
        <dbReference type="EMBL" id="CCI50280.1"/>
    </source>
</evidence>
<reference evidence="3 4" key="1">
    <citation type="submission" date="2012-05" db="EMBL/GenBank/DDBJ databases">
        <title>Recombination and specialization in a pathogen metapopulation.</title>
        <authorList>
            <person name="Gardiner A."/>
            <person name="Kemen E."/>
            <person name="Schultz-Larsen T."/>
            <person name="MacLean D."/>
            <person name="Van Oosterhout C."/>
            <person name="Jones J.D.G."/>
        </authorList>
    </citation>
    <scope>NUCLEOTIDE SEQUENCE [LARGE SCALE GENOMIC DNA]</scope>
    <source>
        <strain evidence="3 4">Ac Nc2</strain>
    </source>
</reference>
<evidence type="ECO:0000313" key="4">
    <source>
        <dbReference type="Proteomes" id="UP000053237"/>
    </source>
</evidence>
<dbReference type="AlphaFoldDB" id="A0A024GU01"/>
<keyword evidence="2" id="KW-0812">Transmembrane</keyword>
<protein>
    <submittedName>
        <fullName evidence="3">Uncharacterized protein</fullName>
    </submittedName>
</protein>
<comment type="caution">
    <text evidence="3">The sequence shown here is derived from an EMBL/GenBank/DDBJ whole genome shotgun (WGS) entry which is preliminary data.</text>
</comment>
<organism evidence="3 4">
    <name type="scientific">Albugo candida</name>
    <dbReference type="NCBI Taxonomy" id="65357"/>
    <lineage>
        <taxon>Eukaryota</taxon>
        <taxon>Sar</taxon>
        <taxon>Stramenopiles</taxon>
        <taxon>Oomycota</taxon>
        <taxon>Peronosporomycetes</taxon>
        <taxon>Albuginales</taxon>
        <taxon>Albuginaceae</taxon>
        <taxon>Albugo</taxon>
    </lineage>
</organism>
<evidence type="ECO:0000256" key="2">
    <source>
        <dbReference type="SAM" id="Phobius"/>
    </source>
</evidence>
<evidence type="ECO:0000256" key="1">
    <source>
        <dbReference type="SAM" id="MobiDB-lite"/>
    </source>
</evidence>
<keyword evidence="4" id="KW-1185">Reference proteome</keyword>
<feature type="transmembrane region" description="Helical" evidence="2">
    <location>
        <begin position="105"/>
        <end position="130"/>
    </location>
</feature>
<proteinExistence type="predicted"/>
<name>A0A024GU01_9STRA</name>
<keyword evidence="2" id="KW-0472">Membrane</keyword>
<dbReference type="InParanoid" id="A0A024GU01"/>
<accession>A0A024GU01</accession>
<dbReference type="EMBL" id="CAIX01000443">
    <property type="protein sequence ID" value="CCI50280.1"/>
    <property type="molecule type" value="Genomic_DNA"/>
</dbReference>